<reference evidence="19 20" key="1">
    <citation type="submission" date="2020-06" db="EMBL/GenBank/DDBJ databases">
        <title>WGS assembly of Ceratodon purpureus strain R40.</title>
        <authorList>
            <person name="Carey S.B."/>
            <person name="Jenkins J."/>
            <person name="Shu S."/>
            <person name="Lovell J.T."/>
            <person name="Sreedasyam A."/>
            <person name="Maumus F."/>
            <person name="Tiley G.P."/>
            <person name="Fernandez-Pozo N."/>
            <person name="Barry K."/>
            <person name="Chen C."/>
            <person name="Wang M."/>
            <person name="Lipzen A."/>
            <person name="Daum C."/>
            <person name="Saski C.A."/>
            <person name="Payton A.C."/>
            <person name="Mcbreen J.C."/>
            <person name="Conrad R.E."/>
            <person name="Kollar L.M."/>
            <person name="Olsson S."/>
            <person name="Huttunen S."/>
            <person name="Landis J.B."/>
            <person name="Wickett N.J."/>
            <person name="Johnson M.G."/>
            <person name="Rensing S.A."/>
            <person name="Grimwood J."/>
            <person name="Schmutz J."/>
            <person name="Mcdaniel S.F."/>
        </authorList>
    </citation>
    <scope>NUCLEOTIDE SEQUENCE [LARGE SCALE GENOMIC DNA]</scope>
    <source>
        <strain evidence="19 20">R40</strain>
    </source>
</reference>
<feature type="signal peptide" evidence="17">
    <location>
        <begin position="1"/>
        <end position="27"/>
    </location>
</feature>
<evidence type="ECO:0000256" key="9">
    <source>
        <dbReference type="ARBA" id="ARBA00022777"/>
    </source>
</evidence>
<keyword evidence="5 16" id="KW-0812">Transmembrane</keyword>
<dbReference type="GO" id="GO:0016020">
    <property type="term" value="C:membrane"/>
    <property type="evidence" value="ECO:0007669"/>
    <property type="project" value="UniProtKB-SubCell"/>
</dbReference>
<evidence type="ECO:0000256" key="4">
    <source>
        <dbReference type="ARBA" id="ARBA00022679"/>
    </source>
</evidence>
<organism evidence="19 20">
    <name type="scientific">Ceratodon purpureus</name>
    <name type="common">Fire moss</name>
    <name type="synonym">Dicranum purpureum</name>
    <dbReference type="NCBI Taxonomy" id="3225"/>
    <lineage>
        <taxon>Eukaryota</taxon>
        <taxon>Viridiplantae</taxon>
        <taxon>Streptophyta</taxon>
        <taxon>Embryophyta</taxon>
        <taxon>Bryophyta</taxon>
        <taxon>Bryophytina</taxon>
        <taxon>Bryopsida</taxon>
        <taxon>Dicranidae</taxon>
        <taxon>Pseudoditrichales</taxon>
        <taxon>Ditrichaceae</taxon>
        <taxon>Ceratodon</taxon>
    </lineage>
</organism>
<dbReference type="Pfam" id="PF08263">
    <property type="entry name" value="LRRNT_2"/>
    <property type="match status" value="1"/>
</dbReference>
<keyword evidence="9" id="KW-0418">Kinase</keyword>
<evidence type="ECO:0000256" key="5">
    <source>
        <dbReference type="ARBA" id="ARBA00022692"/>
    </source>
</evidence>
<evidence type="ECO:0000256" key="16">
    <source>
        <dbReference type="SAM" id="Phobius"/>
    </source>
</evidence>
<feature type="domain" description="Protein kinase" evidence="18">
    <location>
        <begin position="445"/>
        <end position="729"/>
    </location>
</feature>
<comment type="subcellular location">
    <subcellularLocation>
        <location evidence="1">Membrane</location>
        <topology evidence="1">Single-pass membrane protein</topology>
    </subcellularLocation>
</comment>
<comment type="similarity">
    <text evidence="2">Belongs to the protein kinase superfamily. Ser/Thr protein kinase family.</text>
</comment>
<dbReference type="AlphaFoldDB" id="A0A8T0HE92"/>
<dbReference type="InterPro" id="IPR017441">
    <property type="entry name" value="Protein_kinase_ATP_BS"/>
</dbReference>
<sequence length="771" mass="84011">MAMAERFVLVVSVVVVLCLSLCEVGEASTLGWYGDGGLKGDGEALLAFKDGVEDPEGVLESWEFVRSPCSWRGVECGGVGEGAVRVVGLELMDAGLRGSVSAKLGELSELEVLNLMGNRLEGSVPEELCDCKRLLVVNLNRNGLVGLLPDGILSRLPNLMEFSASDNKLSGRLLSLIAKPVPGYGVCGSLKVLDLSRNRFTGDLPRDLRLCSDLVEIRLGSNYLINAIPGVFGELRNLEVLHLEDNILSFQLPEELKRCTKLRVLNVANNFLDGEIPPSFVKLRELKVFDVRRNQLSGHIPQDGRWIRRASLFEGNDGLCGSPLQPCKGKYSLQAGTSYAYSVFSKAAERLRNSVRKSSTQPNTRQGLRRSLLSTSSRRRSTAARWGLGIAVGLVSGAAAATIIALLTRAVMKCYSSKEDLKKPIIFNKKITPNMLAFLDKDDALAGYTLLGEGGNGKVYQVPLQEDIVVAIKCVHNHTSDEEDQTISHDAKQIRAELETLGFIRHRNLVQLLAYIFKSDSHLLIYEFIPGGSLQDALHQMALGTLDLTWPERHRILCGVAQGLAYLHNESLGSSIVHRDLKPANILLDDGYEAKLGDFGLAAIVPLKATHATTDVLAGTIGFIAPEYHQTMRYSQKSDVFSFGVVIAQLVTARSPTDQFVVENGGSIGQWLHKCLQSNNGVDAIDPALQGSGYETEIQLAMKIAVFCTNQEPQQRPKSTEVLKMLLQIRNPEPGTPGDNLSLDSQGSDTPILTSSGPLRFPDSTSTTQSY</sequence>
<dbReference type="PROSITE" id="PS00108">
    <property type="entry name" value="PROTEIN_KINASE_ST"/>
    <property type="match status" value="1"/>
</dbReference>
<dbReference type="InterPro" id="IPR000719">
    <property type="entry name" value="Prot_kinase_dom"/>
</dbReference>
<proteinExistence type="inferred from homology"/>
<dbReference type="EMBL" id="CM026427">
    <property type="protein sequence ID" value="KAG0570126.1"/>
    <property type="molecule type" value="Genomic_DNA"/>
</dbReference>
<evidence type="ECO:0000256" key="15">
    <source>
        <dbReference type="SAM" id="MobiDB-lite"/>
    </source>
</evidence>
<keyword evidence="6 17" id="KW-0732">Signal</keyword>
<dbReference type="InterPro" id="IPR032675">
    <property type="entry name" value="LRR_dom_sf"/>
</dbReference>
<keyword evidence="11 16" id="KW-1133">Transmembrane helix</keyword>
<dbReference type="InterPro" id="IPR011009">
    <property type="entry name" value="Kinase-like_dom_sf"/>
</dbReference>
<evidence type="ECO:0000313" key="19">
    <source>
        <dbReference type="EMBL" id="KAG0570126.1"/>
    </source>
</evidence>
<name>A0A8T0HE92_CERPU</name>
<dbReference type="Proteomes" id="UP000822688">
    <property type="component" value="Chromosome 6"/>
</dbReference>
<keyword evidence="10 14" id="KW-0067">ATP-binding</keyword>
<evidence type="ECO:0000256" key="17">
    <source>
        <dbReference type="SAM" id="SignalP"/>
    </source>
</evidence>
<dbReference type="FunFam" id="3.80.10.10:FF:000129">
    <property type="entry name" value="Leucine-rich repeat receptor-like kinase"/>
    <property type="match status" value="1"/>
</dbReference>
<keyword evidence="7" id="KW-0677">Repeat</keyword>
<dbReference type="FunFam" id="1.10.510.10:FF:000095">
    <property type="entry name" value="protein STRUBBELIG-RECEPTOR FAMILY 8"/>
    <property type="match status" value="1"/>
</dbReference>
<feature type="region of interest" description="Disordered" evidence="15">
    <location>
        <begin position="353"/>
        <end position="376"/>
    </location>
</feature>
<feature type="binding site" evidence="14">
    <location>
        <position position="473"/>
    </location>
    <ligand>
        <name>ATP</name>
        <dbReference type="ChEBI" id="CHEBI:30616"/>
    </ligand>
</feature>
<evidence type="ECO:0000256" key="10">
    <source>
        <dbReference type="ARBA" id="ARBA00022840"/>
    </source>
</evidence>
<accession>A0A8T0HE92</accession>
<feature type="compositionally biased region" description="Polar residues" evidence="15">
    <location>
        <begin position="356"/>
        <end position="366"/>
    </location>
</feature>
<dbReference type="PANTHER" id="PTHR48007">
    <property type="entry name" value="LEUCINE-RICH REPEAT RECEPTOR-LIKE PROTEIN KINASE PXC1"/>
    <property type="match status" value="1"/>
</dbReference>
<evidence type="ECO:0000256" key="13">
    <source>
        <dbReference type="ARBA" id="ARBA00023180"/>
    </source>
</evidence>
<evidence type="ECO:0000256" key="11">
    <source>
        <dbReference type="ARBA" id="ARBA00022989"/>
    </source>
</evidence>
<feature type="chain" id="PRO_5035926583" description="Protein kinase domain-containing protein" evidence="17">
    <location>
        <begin position="28"/>
        <end position="771"/>
    </location>
</feature>
<dbReference type="SUPFAM" id="SSF56112">
    <property type="entry name" value="Protein kinase-like (PK-like)"/>
    <property type="match status" value="1"/>
</dbReference>
<evidence type="ECO:0000256" key="12">
    <source>
        <dbReference type="ARBA" id="ARBA00023136"/>
    </source>
</evidence>
<dbReference type="Gene3D" id="1.10.510.10">
    <property type="entry name" value="Transferase(Phosphotransferase) domain 1"/>
    <property type="match status" value="1"/>
</dbReference>
<dbReference type="InterPro" id="IPR001611">
    <property type="entry name" value="Leu-rich_rpt"/>
</dbReference>
<feature type="compositionally biased region" description="Polar residues" evidence="15">
    <location>
        <begin position="742"/>
        <end position="771"/>
    </location>
</feature>
<keyword evidence="12 16" id="KW-0472">Membrane</keyword>
<dbReference type="Gene3D" id="3.80.10.10">
    <property type="entry name" value="Ribonuclease Inhibitor"/>
    <property type="match status" value="2"/>
</dbReference>
<evidence type="ECO:0000256" key="3">
    <source>
        <dbReference type="ARBA" id="ARBA00022614"/>
    </source>
</evidence>
<feature type="region of interest" description="Disordered" evidence="15">
    <location>
        <begin position="730"/>
        <end position="771"/>
    </location>
</feature>
<keyword evidence="13" id="KW-0325">Glycoprotein</keyword>
<dbReference type="PANTHER" id="PTHR48007:SF24">
    <property type="entry name" value="PROTEIN KINASE DOMAIN-CONTAINING PROTEIN"/>
    <property type="match status" value="1"/>
</dbReference>
<keyword evidence="8 14" id="KW-0547">Nucleotide-binding</keyword>
<dbReference type="SMART" id="SM00220">
    <property type="entry name" value="S_TKc"/>
    <property type="match status" value="1"/>
</dbReference>
<evidence type="ECO:0000256" key="14">
    <source>
        <dbReference type="PROSITE-ProRule" id="PRU10141"/>
    </source>
</evidence>
<feature type="transmembrane region" description="Helical" evidence="16">
    <location>
        <begin position="386"/>
        <end position="408"/>
    </location>
</feature>
<dbReference type="Pfam" id="PF00069">
    <property type="entry name" value="Pkinase"/>
    <property type="match status" value="1"/>
</dbReference>
<keyword evidence="3" id="KW-0433">Leucine-rich repeat</keyword>
<comment type="caution">
    <text evidence="19">The sequence shown here is derived from an EMBL/GenBank/DDBJ whole genome shotgun (WGS) entry which is preliminary data.</text>
</comment>
<evidence type="ECO:0000256" key="1">
    <source>
        <dbReference type="ARBA" id="ARBA00004167"/>
    </source>
</evidence>
<gene>
    <name evidence="19" type="ORF">KC19_6G140700</name>
</gene>
<dbReference type="PROSITE" id="PS50011">
    <property type="entry name" value="PROTEIN_KINASE_DOM"/>
    <property type="match status" value="1"/>
</dbReference>
<dbReference type="FunFam" id="3.80.10.10:FF:000041">
    <property type="entry name" value="LRR receptor-like serine/threonine-protein kinase ERECTA"/>
    <property type="match status" value="1"/>
</dbReference>
<dbReference type="PROSITE" id="PS00107">
    <property type="entry name" value="PROTEIN_KINASE_ATP"/>
    <property type="match status" value="1"/>
</dbReference>
<dbReference type="Pfam" id="PF00560">
    <property type="entry name" value="LRR_1"/>
    <property type="match status" value="3"/>
</dbReference>
<evidence type="ECO:0000256" key="2">
    <source>
        <dbReference type="ARBA" id="ARBA00008684"/>
    </source>
</evidence>
<evidence type="ECO:0000259" key="18">
    <source>
        <dbReference type="PROSITE" id="PS50011"/>
    </source>
</evidence>
<keyword evidence="4" id="KW-0808">Transferase</keyword>
<evidence type="ECO:0000256" key="6">
    <source>
        <dbReference type="ARBA" id="ARBA00022729"/>
    </source>
</evidence>
<dbReference type="InterPro" id="IPR008271">
    <property type="entry name" value="Ser/Thr_kinase_AS"/>
</dbReference>
<protein>
    <recommendedName>
        <fullName evidence="18">Protein kinase domain-containing protein</fullName>
    </recommendedName>
</protein>
<dbReference type="GO" id="GO:0004672">
    <property type="term" value="F:protein kinase activity"/>
    <property type="evidence" value="ECO:0007669"/>
    <property type="project" value="InterPro"/>
</dbReference>
<dbReference type="InterPro" id="IPR046959">
    <property type="entry name" value="PRK1-6/SRF4-like"/>
</dbReference>
<keyword evidence="20" id="KW-1185">Reference proteome</keyword>
<evidence type="ECO:0000313" key="20">
    <source>
        <dbReference type="Proteomes" id="UP000822688"/>
    </source>
</evidence>
<dbReference type="InterPro" id="IPR013210">
    <property type="entry name" value="LRR_N_plant-typ"/>
</dbReference>
<evidence type="ECO:0000256" key="7">
    <source>
        <dbReference type="ARBA" id="ARBA00022737"/>
    </source>
</evidence>
<dbReference type="GO" id="GO:0005524">
    <property type="term" value="F:ATP binding"/>
    <property type="evidence" value="ECO:0007669"/>
    <property type="project" value="UniProtKB-UniRule"/>
</dbReference>
<dbReference type="SUPFAM" id="SSF52058">
    <property type="entry name" value="L domain-like"/>
    <property type="match status" value="1"/>
</dbReference>
<evidence type="ECO:0000256" key="8">
    <source>
        <dbReference type="ARBA" id="ARBA00022741"/>
    </source>
</evidence>
<dbReference type="Gene3D" id="3.30.200.20">
    <property type="entry name" value="Phosphorylase Kinase, domain 1"/>
    <property type="match status" value="1"/>
</dbReference>